<keyword evidence="2" id="KW-0521">NADP</keyword>
<feature type="domain" description="Bacterial bifunctional deaminase-reductase C-terminal" evidence="4">
    <location>
        <begin position="36"/>
        <end position="193"/>
    </location>
</feature>
<comment type="caution">
    <text evidence="5">The sequence shown here is derived from an EMBL/GenBank/DDBJ whole genome shotgun (WGS) entry which is preliminary data.</text>
</comment>
<evidence type="ECO:0000259" key="4">
    <source>
        <dbReference type="Pfam" id="PF01872"/>
    </source>
</evidence>
<keyword evidence="6" id="KW-1185">Reference proteome</keyword>
<evidence type="ECO:0000256" key="2">
    <source>
        <dbReference type="ARBA" id="ARBA00022857"/>
    </source>
</evidence>
<organism evidence="5 6">
    <name type="scientific">Microbacterium imperiale</name>
    <dbReference type="NCBI Taxonomy" id="33884"/>
    <lineage>
        <taxon>Bacteria</taxon>
        <taxon>Bacillati</taxon>
        <taxon>Actinomycetota</taxon>
        <taxon>Actinomycetes</taxon>
        <taxon>Micrococcales</taxon>
        <taxon>Microbacteriaceae</taxon>
        <taxon>Microbacterium</taxon>
    </lineage>
</organism>
<evidence type="ECO:0000313" key="6">
    <source>
        <dbReference type="Proteomes" id="UP001142317"/>
    </source>
</evidence>
<evidence type="ECO:0000256" key="1">
    <source>
        <dbReference type="ARBA" id="ARBA00005104"/>
    </source>
</evidence>
<dbReference type="InterPro" id="IPR002734">
    <property type="entry name" value="RibDG_C"/>
</dbReference>
<dbReference type="GO" id="GO:0008703">
    <property type="term" value="F:5-amino-6-(5-phosphoribosylamino)uracil reductase activity"/>
    <property type="evidence" value="ECO:0007669"/>
    <property type="project" value="InterPro"/>
</dbReference>
<dbReference type="EMBL" id="BSEO01000001">
    <property type="protein sequence ID" value="GLJ78916.1"/>
    <property type="molecule type" value="Genomic_DNA"/>
</dbReference>
<keyword evidence="3" id="KW-0560">Oxidoreductase</keyword>
<dbReference type="PANTHER" id="PTHR38011">
    <property type="entry name" value="DIHYDROFOLATE REDUCTASE FAMILY PROTEIN (AFU_ORTHOLOGUE AFUA_8G06820)"/>
    <property type="match status" value="1"/>
</dbReference>
<dbReference type="SUPFAM" id="SSF53597">
    <property type="entry name" value="Dihydrofolate reductase-like"/>
    <property type="match status" value="1"/>
</dbReference>
<gene>
    <name evidence="5" type="primary">ribD</name>
    <name evidence="5" type="ORF">GCM10017586_05980</name>
</gene>
<protein>
    <recommendedName>
        <fullName evidence="4">Bacterial bifunctional deaminase-reductase C-terminal domain-containing protein</fullName>
    </recommendedName>
</protein>
<dbReference type="Gene3D" id="3.40.430.10">
    <property type="entry name" value="Dihydrofolate Reductase, subunit A"/>
    <property type="match status" value="1"/>
</dbReference>
<dbReference type="RefSeq" id="WP_271174854.1">
    <property type="nucleotide sequence ID" value="NZ_BSEO01000001.1"/>
</dbReference>
<evidence type="ECO:0000256" key="3">
    <source>
        <dbReference type="ARBA" id="ARBA00023002"/>
    </source>
</evidence>
<evidence type="ECO:0000313" key="5">
    <source>
        <dbReference type="EMBL" id="GLJ78916.1"/>
    </source>
</evidence>
<dbReference type="AlphaFoldDB" id="A0A9W6M2G3"/>
<name>A0A9W6M2G3_9MICO</name>
<reference evidence="5" key="2">
    <citation type="submission" date="2023-01" db="EMBL/GenBank/DDBJ databases">
        <authorList>
            <person name="Sun Q."/>
            <person name="Evtushenko L."/>
        </authorList>
    </citation>
    <scope>NUCLEOTIDE SEQUENCE</scope>
    <source>
        <strain evidence="5">VKM Ac-1447</strain>
    </source>
</reference>
<dbReference type="Proteomes" id="UP001142317">
    <property type="component" value="Unassembled WGS sequence"/>
</dbReference>
<sequence>MRVSELRPATGETADIATEDGRAWLTERYRRPAGGYVRLNMVTTLTGAAVGGDGTSDSITSPTDRTILGMIRRDAEVVVVGAESVRAEGYVVPRTAALAIVSRTGRLDGHRLEPAAAGRVMLVVPASATPGAPAGIDVVHAGAGPDLSPVEIVEALRSRGLSRIVCEGGPTLASAFATADLIDEYCITVAPRITPVERPLLSIAGDRELAVAGALMDEAGFSYLRLRPAGRASRG</sequence>
<comment type="pathway">
    <text evidence="1">Cofactor biosynthesis; riboflavin biosynthesis.</text>
</comment>
<dbReference type="InterPro" id="IPR050765">
    <property type="entry name" value="Riboflavin_Biosynth_HTPR"/>
</dbReference>
<dbReference type="GO" id="GO:0009231">
    <property type="term" value="P:riboflavin biosynthetic process"/>
    <property type="evidence" value="ECO:0007669"/>
    <property type="project" value="InterPro"/>
</dbReference>
<dbReference type="PANTHER" id="PTHR38011:SF7">
    <property type="entry name" value="2,5-DIAMINO-6-RIBOSYLAMINO-4(3H)-PYRIMIDINONE 5'-PHOSPHATE REDUCTASE"/>
    <property type="match status" value="1"/>
</dbReference>
<reference evidence="5" key="1">
    <citation type="journal article" date="2014" name="Int. J. Syst. Evol. Microbiol.">
        <title>Complete genome sequence of Corynebacterium casei LMG S-19264T (=DSM 44701T), isolated from a smear-ripened cheese.</title>
        <authorList>
            <consortium name="US DOE Joint Genome Institute (JGI-PGF)"/>
            <person name="Walter F."/>
            <person name="Albersmeier A."/>
            <person name="Kalinowski J."/>
            <person name="Ruckert C."/>
        </authorList>
    </citation>
    <scope>NUCLEOTIDE SEQUENCE</scope>
    <source>
        <strain evidence="5">VKM Ac-1447</strain>
    </source>
</reference>
<proteinExistence type="predicted"/>
<accession>A0A9W6M2G3</accession>
<dbReference type="InterPro" id="IPR024072">
    <property type="entry name" value="DHFR-like_dom_sf"/>
</dbReference>
<dbReference type="Pfam" id="PF01872">
    <property type="entry name" value="RibD_C"/>
    <property type="match status" value="1"/>
</dbReference>